<keyword evidence="6" id="KW-1185">Reference proteome</keyword>
<comment type="subunit">
    <text evidence="2">Homotetramer.</text>
</comment>
<evidence type="ECO:0000313" key="6">
    <source>
        <dbReference type="Proteomes" id="UP001501752"/>
    </source>
</evidence>
<sequence length="160" mass="16851">MSVGETPITVVGNLTDDPELRFTPAGVALAKFTIASTPRTYDKTTNTWRDGTALFLRATAWREIAEHAADTLTKGMRVVATGRLVQHNWQTEQGENRSMLGLDLDDIGPSLRFATAKVTKTQRTGGGAAPAADPWSSATPAPPNAGAAAAPTGFSGEPPF</sequence>
<feature type="compositionally biased region" description="Low complexity" evidence="4">
    <location>
        <begin position="144"/>
        <end position="153"/>
    </location>
</feature>
<protein>
    <recommendedName>
        <fullName evidence="2 3">Single-stranded DNA-binding protein</fullName>
        <shortName evidence="2">SSB</shortName>
    </recommendedName>
</protein>
<dbReference type="InterPro" id="IPR000424">
    <property type="entry name" value="Primosome_PriB/ssb"/>
</dbReference>
<dbReference type="GO" id="GO:0003677">
    <property type="term" value="F:DNA binding"/>
    <property type="evidence" value="ECO:0007669"/>
    <property type="project" value="UniProtKB-KW"/>
</dbReference>
<dbReference type="Pfam" id="PF00436">
    <property type="entry name" value="SSB"/>
    <property type="match status" value="1"/>
</dbReference>
<dbReference type="RefSeq" id="WP_345696771.1">
    <property type="nucleotide sequence ID" value="NZ_BAABIS010000001.1"/>
</dbReference>
<dbReference type="HAMAP" id="MF_00984">
    <property type="entry name" value="SSB"/>
    <property type="match status" value="1"/>
</dbReference>
<dbReference type="NCBIfam" id="TIGR00621">
    <property type="entry name" value="ssb"/>
    <property type="match status" value="1"/>
</dbReference>
<comment type="caution">
    <text evidence="5">The sequence shown here is derived from an EMBL/GenBank/DDBJ whole genome shotgun (WGS) entry which is preliminary data.</text>
</comment>
<dbReference type="EMBL" id="BAABIS010000001">
    <property type="protein sequence ID" value="GAA4846376.1"/>
    <property type="molecule type" value="Genomic_DNA"/>
</dbReference>
<name>A0ABP9DLE7_9ACTN</name>
<dbReference type="PROSITE" id="PS50935">
    <property type="entry name" value="SSB"/>
    <property type="match status" value="1"/>
</dbReference>
<evidence type="ECO:0000256" key="1">
    <source>
        <dbReference type="ARBA" id="ARBA00023125"/>
    </source>
</evidence>
<feature type="region of interest" description="Disordered" evidence="4">
    <location>
        <begin position="119"/>
        <end position="160"/>
    </location>
</feature>
<dbReference type="NCBIfam" id="NF005851">
    <property type="entry name" value="PRK07772.1"/>
    <property type="match status" value="1"/>
</dbReference>
<evidence type="ECO:0000256" key="2">
    <source>
        <dbReference type="HAMAP-Rule" id="MF_00984"/>
    </source>
</evidence>
<evidence type="ECO:0000313" key="5">
    <source>
        <dbReference type="EMBL" id="GAA4846376.1"/>
    </source>
</evidence>
<dbReference type="CDD" id="cd04496">
    <property type="entry name" value="SSB_OBF"/>
    <property type="match status" value="1"/>
</dbReference>
<dbReference type="SUPFAM" id="SSF50249">
    <property type="entry name" value="Nucleic acid-binding proteins"/>
    <property type="match status" value="1"/>
</dbReference>
<proteinExistence type="inferred from homology"/>
<dbReference type="Proteomes" id="UP001501752">
    <property type="component" value="Unassembled WGS sequence"/>
</dbReference>
<comment type="caution">
    <text evidence="2">Lacks conserved residue(s) required for the propagation of feature annotation.</text>
</comment>
<reference evidence="6" key="1">
    <citation type="journal article" date="2019" name="Int. J. Syst. Evol. Microbiol.">
        <title>The Global Catalogue of Microorganisms (GCM) 10K type strain sequencing project: providing services to taxonomists for standard genome sequencing and annotation.</title>
        <authorList>
            <consortium name="The Broad Institute Genomics Platform"/>
            <consortium name="The Broad Institute Genome Sequencing Center for Infectious Disease"/>
            <person name="Wu L."/>
            <person name="Ma J."/>
        </authorList>
    </citation>
    <scope>NUCLEOTIDE SEQUENCE [LARGE SCALE GENOMIC DNA]</scope>
    <source>
        <strain evidence="6">JCM 13006</strain>
    </source>
</reference>
<evidence type="ECO:0000256" key="3">
    <source>
        <dbReference type="RuleBase" id="RU000524"/>
    </source>
</evidence>
<evidence type="ECO:0000256" key="4">
    <source>
        <dbReference type="SAM" id="MobiDB-lite"/>
    </source>
</evidence>
<keyword evidence="1 2" id="KW-0238">DNA-binding</keyword>
<dbReference type="InterPro" id="IPR011344">
    <property type="entry name" value="ssDNA-bd"/>
</dbReference>
<accession>A0ABP9DLE7</accession>
<gene>
    <name evidence="5" type="ORF">GCM10023235_23790</name>
</gene>
<organism evidence="5 6">
    <name type="scientific">Kitasatospora terrestris</name>
    <dbReference type="NCBI Taxonomy" id="258051"/>
    <lineage>
        <taxon>Bacteria</taxon>
        <taxon>Bacillati</taxon>
        <taxon>Actinomycetota</taxon>
        <taxon>Actinomycetes</taxon>
        <taxon>Kitasatosporales</taxon>
        <taxon>Streptomycetaceae</taxon>
        <taxon>Kitasatospora</taxon>
    </lineage>
</organism>
<dbReference type="Gene3D" id="2.40.50.140">
    <property type="entry name" value="Nucleic acid-binding proteins"/>
    <property type="match status" value="1"/>
</dbReference>
<dbReference type="InterPro" id="IPR012340">
    <property type="entry name" value="NA-bd_OB-fold"/>
</dbReference>